<evidence type="ECO:0000313" key="1">
    <source>
        <dbReference type="EMBL" id="BAF86208.1"/>
    </source>
</evidence>
<evidence type="ECO:0000313" key="2">
    <source>
        <dbReference type="Proteomes" id="UP000000270"/>
    </source>
</evidence>
<dbReference type="RefSeq" id="WP_012168741.1">
    <property type="nucleotide sequence ID" value="NC_009937.1"/>
</dbReference>
<organism evidence="1 2">
    <name type="scientific">Azorhizobium caulinodans (strain ATCC 43989 / DSM 5975 / JCM 20966 / LMG 6465 / NBRC 14845 / NCIMB 13405 / ORS 571)</name>
    <dbReference type="NCBI Taxonomy" id="438753"/>
    <lineage>
        <taxon>Bacteria</taxon>
        <taxon>Pseudomonadati</taxon>
        <taxon>Pseudomonadota</taxon>
        <taxon>Alphaproteobacteria</taxon>
        <taxon>Hyphomicrobiales</taxon>
        <taxon>Xanthobacteraceae</taxon>
        <taxon>Azorhizobium</taxon>
    </lineage>
</organism>
<reference evidence="2" key="2">
    <citation type="submission" date="2007-04" db="EMBL/GenBank/DDBJ databases">
        <title>Complete genome sequence of the nitrogen-fixing bacterium Azorhizobium caulinodans ORS571.</title>
        <authorList>
            <person name="Lee K.B."/>
            <person name="Backer P.D."/>
            <person name="Aono T."/>
            <person name="Liu C.T."/>
            <person name="Suzuki S."/>
            <person name="Suzuki T."/>
            <person name="Kaneko T."/>
            <person name="Yamada M."/>
            <person name="Tabata S."/>
            <person name="Kupfer D.M."/>
            <person name="Najar F.Z."/>
            <person name="Wiley G.B."/>
            <person name="Roe B."/>
            <person name="Binnewies T."/>
            <person name="Ussery D."/>
            <person name="Vereecke D."/>
            <person name="Gevers D."/>
            <person name="Holsters M."/>
            <person name="Oyaizu H."/>
        </authorList>
    </citation>
    <scope>NUCLEOTIDE SEQUENCE [LARGE SCALE GENOMIC DNA]</scope>
    <source>
        <strain evidence="2">ATCC 43989 / DSM 5975 / JCM 20966 / LMG 6465 / NBRC 14845 / NCIMB 13405 / ORS 571</strain>
    </source>
</reference>
<gene>
    <name evidence="1" type="ordered locus">AZC_0210</name>
</gene>
<protein>
    <submittedName>
        <fullName evidence="1">Uncharacterized protein</fullName>
    </submittedName>
</protein>
<dbReference type="Proteomes" id="UP000000270">
    <property type="component" value="Chromosome"/>
</dbReference>
<dbReference type="EMBL" id="AP009384">
    <property type="protein sequence ID" value="BAF86208.1"/>
    <property type="molecule type" value="Genomic_DNA"/>
</dbReference>
<reference evidence="1 2" key="3">
    <citation type="journal article" date="2008" name="BMC Genomics">
        <title>The genome of the versatile nitrogen fixer Azorhizobium caulinodans ORS571.</title>
        <authorList>
            <person name="Lee KB."/>
            <person name="Backer P.D."/>
            <person name="Aono T."/>
            <person name="Liu CT."/>
            <person name="Suzuki S."/>
            <person name="Suzuki T."/>
            <person name="Kaneko T."/>
            <person name="Yamada M."/>
            <person name="Tabata S."/>
            <person name="Kupfer D.M."/>
            <person name="Najar F.Z."/>
            <person name="Wiley G.B."/>
            <person name="Roe B."/>
            <person name="Binnewies T.T."/>
            <person name="Ussery D.W."/>
            <person name="D'Haeze W."/>
            <person name="Herder J.D."/>
            <person name="Gevers D."/>
            <person name="Vereecke D."/>
            <person name="Holsters M."/>
            <person name="Oyaizu H."/>
        </authorList>
    </citation>
    <scope>NUCLEOTIDE SEQUENCE [LARGE SCALE GENOMIC DNA]</scope>
    <source>
        <strain evidence="2">ATCC 43989 / DSM 5975 / JCM 20966 / LMG 6465 / NBRC 14845 / NCIMB 13405 / ORS 571</strain>
    </source>
</reference>
<reference evidence="1 2" key="6">
    <citation type="journal article" date="2011" name="Appl. Environ. Microbiol.">
        <title>Involvement of the azorhizobial chromosome partition gene (parA) in the onset of bacteroid differentiation during Sesbania rostrata stem nodule development.</title>
        <authorList>
            <person name="Liu CT."/>
            <person name="Lee KB."/>
            <person name="Wang YS."/>
            <person name="Peng MH."/>
            <person name="Lee KT."/>
            <person name="Suzuki S."/>
            <person name="Suzuki T."/>
            <person name="Oyaizu H."/>
        </authorList>
    </citation>
    <scope>NUCLEOTIDE SEQUENCE [LARGE SCALE GENOMIC DNA]</scope>
    <source>
        <strain evidence="2">ATCC 43989 / DSM 5975 / JCM 20966 / LMG 6465 / NBRC 14845 / NCIMB 13405 / ORS 571</strain>
    </source>
</reference>
<keyword evidence="2" id="KW-1185">Reference proteome</keyword>
<sequence length="69" mass="7203">MTVHFAGEQPTVPQAAAWSAATLGAGEAYEAACLAQAAGISREEAMGLVRRHGTHRATLMAAARRLKRG</sequence>
<dbReference type="HOGENOM" id="CLU_2766949_0_0_5"/>
<name>A8IIX0_AZOC5</name>
<dbReference type="KEGG" id="azc:AZC_0210"/>
<proteinExistence type="predicted"/>
<reference evidence="1 2" key="5">
    <citation type="journal article" date="2010" name="Appl. Environ. Microbiol.">
        <title>phrR-like gene praR of Azorhizobium caulinodans ORS571 is essential for symbiosis with Sesbania rostrata and is involved in expression of reb genes.</title>
        <authorList>
            <person name="Akiba N."/>
            <person name="Aono T."/>
            <person name="Toyazaki H."/>
            <person name="Sato S."/>
            <person name="Oyaizu H."/>
        </authorList>
    </citation>
    <scope>NUCLEOTIDE SEQUENCE [LARGE SCALE GENOMIC DNA]</scope>
    <source>
        <strain evidence="2">ATCC 43989 / DSM 5975 / JCM 20966 / LMG 6465 / NBRC 14845 / NCIMB 13405 / ORS 571</strain>
    </source>
</reference>
<reference evidence="1 2" key="1">
    <citation type="journal article" date="2007" name="Appl. Environ. Microbiol.">
        <title>Rhizobial factors required for stem nodule maturation and maintenance in Sesbania rostrata-Azorhizobium caulinodans ORS571 symbiosis.</title>
        <authorList>
            <person name="Suzuki S."/>
            <person name="Aono T."/>
            <person name="Lee KB."/>
            <person name="Suzuki T."/>
            <person name="Liu CT."/>
            <person name="Miwa H."/>
            <person name="Wakao S."/>
            <person name="Iki T."/>
            <person name="Oyaizu H."/>
        </authorList>
    </citation>
    <scope>NUCLEOTIDE SEQUENCE [LARGE SCALE GENOMIC DNA]</scope>
    <source>
        <strain evidence="2">ATCC 43989 / DSM 5975 / JCM 20966 / LMG 6465 / NBRC 14845 / NCIMB 13405 / ORS 571</strain>
    </source>
</reference>
<dbReference type="AlphaFoldDB" id="A8IIX0"/>
<reference evidence="1 2" key="4">
    <citation type="journal article" date="2009" name="Appl. Environ. Microbiol.">
        <title>Comparative genome-wide transcriptional profiling of Azorhizobium caulinodans ORS571 grown under free-living and symbiotic conditions.</title>
        <authorList>
            <person name="Tsukada S."/>
            <person name="Aono T."/>
            <person name="Akiba N."/>
            <person name="Lee KB."/>
            <person name="Liu CT."/>
            <person name="Toyazaki H."/>
            <person name="Oyaizu H."/>
        </authorList>
    </citation>
    <scope>NUCLEOTIDE SEQUENCE [LARGE SCALE GENOMIC DNA]</scope>
    <source>
        <strain evidence="2">ATCC 43989 / DSM 5975 / JCM 20966 / LMG 6465 / NBRC 14845 / NCIMB 13405 / ORS 571</strain>
    </source>
</reference>
<accession>A8IIX0</accession>